<keyword evidence="3" id="KW-1185">Reference proteome</keyword>
<feature type="region of interest" description="Disordered" evidence="1">
    <location>
        <begin position="70"/>
        <end position="102"/>
    </location>
</feature>
<feature type="region of interest" description="Disordered" evidence="1">
    <location>
        <begin position="1"/>
        <end position="23"/>
    </location>
</feature>
<dbReference type="EMBL" id="JARIHO010000053">
    <property type="protein sequence ID" value="KAJ7320774.1"/>
    <property type="molecule type" value="Genomic_DNA"/>
</dbReference>
<name>A0AAD6ZEX9_9AGAR</name>
<evidence type="ECO:0000256" key="1">
    <source>
        <dbReference type="SAM" id="MobiDB-lite"/>
    </source>
</evidence>
<dbReference type="AlphaFoldDB" id="A0AAD6ZEX9"/>
<accession>A0AAD6ZEX9</accession>
<comment type="caution">
    <text evidence="2">The sequence shown here is derived from an EMBL/GenBank/DDBJ whole genome shotgun (WGS) entry which is preliminary data.</text>
</comment>
<evidence type="ECO:0000313" key="2">
    <source>
        <dbReference type="EMBL" id="KAJ7320774.1"/>
    </source>
</evidence>
<dbReference type="Proteomes" id="UP001218218">
    <property type="component" value="Unassembled WGS sequence"/>
</dbReference>
<organism evidence="2 3">
    <name type="scientific">Mycena albidolilacea</name>
    <dbReference type="NCBI Taxonomy" id="1033008"/>
    <lineage>
        <taxon>Eukaryota</taxon>
        <taxon>Fungi</taxon>
        <taxon>Dikarya</taxon>
        <taxon>Basidiomycota</taxon>
        <taxon>Agaricomycotina</taxon>
        <taxon>Agaricomycetes</taxon>
        <taxon>Agaricomycetidae</taxon>
        <taxon>Agaricales</taxon>
        <taxon>Marasmiineae</taxon>
        <taxon>Mycenaceae</taxon>
        <taxon>Mycena</taxon>
    </lineage>
</organism>
<proteinExistence type="predicted"/>
<protein>
    <submittedName>
        <fullName evidence="2">Uncharacterized protein</fullName>
    </submittedName>
</protein>
<evidence type="ECO:0000313" key="3">
    <source>
        <dbReference type="Proteomes" id="UP001218218"/>
    </source>
</evidence>
<gene>
    <name evidence="2" type="ORF">DFH08DRAFT_970499</name>
</gene>
<sequence length="102" mass="10332">MSSASASISSSTSPLIASSRASTSSSTENYAAAAFATLQSACNLGEQAPSSNSSHFSALSPQFGFGGITPRPRVSGLKSQADNNARVLESQGTNEIFSLARG</sequence>
<reference evidence="2" key="1">
    <citation type="submission" date="2023-03" db="EMBL/GenBank/DDBJ databases">
        <title>Massive genome expansion in bonnet fungi (Mycena s.s.) driven by repeated elements and novel gene families across ecological guilds.</title>
        <authorList>
            <consortium name="Lawrence Berkeley National Laboratory"/>
            <person name="Harder C.B."/>
            <person name="Miyauchi S."/>
            <person name="Viragh M."/>
            <person name="Kuo A."/>
            <person name="Thoen E."/>
            <person name="Andreopoulos B."/>
            <person name="Lu D."/>
            <person name="Skrede I."/>
            <person name="Drula E."/>
            <person name="Henrissat B."/>
            <person name="Morin E."/>
            <person name="Kohler A."/>
            <person name="Barry K."/>
            <person name="LaButti K."/>
            <person name="Morin E."/>
            <person name="Salamov A."/>
            <person name="Lipzen A."/>
            <person name="Mereny Z."/>
            <person name="Hegedus B."/>
            <person name="Baldrian P."/>
            <person name="Stursova M."/>
            <person name="Weitz H."/>
            <person name="Taylor A."/>
            <person name="Grigoriev I.V."/>
            <person name="Nagy L.G."/>
            <person name="Martin F."/>
            <person name="Kauserud H."/>
        </authorList>
    </citation>
    <scope>NUCLEOTIDE SEQUENCE</scope>
    <source>
        <strain evidence="2">CBHHK002</strain>
    </source>
</reference>